<gene>
    <name evidence="2" type="ORF">CG716_21555</name>
</gene>
<dbReference type="RefSeq" id="WP_094483155.1">
    <property type="nucleotide sequence ID" value="NZ_NOZR01000021.1"/>
</dbReference>
<dbReference type="OrthoDB" id="4667238at2"/>
<dbReference type="InterPro" id="IPR037049">
    <property type="entry name" value="DUF1214_C_sf"/>
</dbReference>
<feature type="domain" description="DUF1214" evidence="1">
    <location>
        <begin position="273"/>
        <end position="345"/>
    </location>
</feature>
<name>A0A255DAU4_9MYCO</name>
<comment type="caution">
    <text evidence="2">The sequence shown here is derived from an EMBL/GenBank/DDBJ whole genome shotgun (WGS) entry which is preliminary data.</text>
</comment>
<reference evidence="2 3" key="1">
    <citation type="submission" date="2017-07" db="EMBL/GenBank/DDBJ databases">
        <title>The new phylogeny of genus Mycobacterium.</title>
        <authorList>
            <person name="Tortoli E."/>
            <person name="Trovato A."/>
            <person name="Cirillo D.M."/>
        </authorList>
    </citation>
    <scope>NUCLEOTIDE SEQUENCE [LARGE SCALE GENOMIC DNA]</scope>
    <source>
        <strain evidence="2 3">ATCC 33027</strain>
    </source>
</reference>
<dbReference type="AlphaFoldDB" id="A0A255DAU4"/>
<sequence>MSHDEKTAAQDELSTAFHELLDELGALERKFLTAEPPLEEADILDGYRLTFSLLRVAVDTYVWGDKDNPRFVDVIGPYQRWGGDNSDAFYQLAPIDPARTYRVTGNRGDSVYLSITVYGGPDDGHYSNRIVATMNDRSLDFDDDGNFEFTISPDPQPGAWLKLEPDAVVALTRDYLENPETDRRVQWKIEAVDPPARNLGDRADLIRRLRSAKTWLNDQYSFIPTRVEPPNEIAEPYPVPQQTFGWAAGDAAYAMGAYELQPGQALIIEGTSPPCVFWNLCLWNPFLHTYDYTYERVTINSAHVAYEPDGSWRIVVSDTDPGHPNWVSTAGRTKGLIWLRWFLPEETPKRPVCRVVDVAQVVGGLA</sequence>
<feature type="domain" description="DUF1214" evidence="1">
    <location>
        <begin position="94"/>
        <end position="173"/>
    </location>
</feature>
<dbReference type="Gene3D" id="2.60.120.1600">
    <property type="match status" value="1"/>
</dbReference>
<protein>
    <recommendedName>
        <fullName evidence="1">DUF1214 domain-containing protein</fullName>
    </recommendedName>
</protein>
<accession>A0A255DAU4</accession>
<dbReference type="Proteomes" id="UP000216063">
    <property type="component" value="Unassembled WGS sequence"/>
</dbReference>
<dbReference type="InterPro" id="IPR010621">
    <property type="entry name" value="DUF1214"/>
</dbReference>
<dbReference type="Gene3D" id="2.60.120.600">
    <property type="entry name" value="Domain of unknown function DUF1214, C-terminal domain"/>
    <property type="match status" value="1"/>
</dbReference>
<proteinExistence type="predicted"/>
<dbReference type="SUPFAM" id="SSF160935">
    <property type="entry name" value="VPA0735-like"/>
    <property type="match status" value="2"/>
</dbReference>
<evidence type="ECO:0000259" key="1">
    <source>
        <dbReference type="Pfam" id="PF06742"/>
    </source>
</evidence>
<evidence type="ECO:0000313" key="2">
    <source>
        <dbReference type="EMBL" id="OYN76486.1"/>
    </source>
</evidence>
<dbReference type="EMBL" id="NOZR01000021">
    <property type="protein sequence ID" value="OYN76486.1"/>
    <property type="molecule type" value="Genomic_DNA"/>
</dbReference>
<organism evidence="2 3">
    <name type="scientific">Mycolicibacterium sphagni</name>
    <dbReference type="NCBI Taxonomy" id="1786"/>
    <lineage>
        <taxon>Bacteria</taxon>
        <taxon>Bacillati</taxon>
        <taxon>Actinomycetota</taxon>
        <taxon>Actinomycetes</taxon>
        <taxon>Mycobacteriales</taxon>
        <taxon>Mycobacteriaceae</taxon>
        <taxon>Mycolicibacterium</taxon>
    </lineage>
</organism>
<keyword evidence="3" id="KW-1185">Reference proteome</keyword>
<evidence type="ECO:0000313" key="3">
    <source>
        <dbReference type="Proteomes" id="UP000216063"/>
    </source>
</evidence>
<dbReference type="Pfam" id="PF06742">
    <property type="entry name" value="DUF1214"/>
    <property type="match status" value="2"/>
</dbReference>